<dbReference type="AlphaFoldDB" id="A0A7T4N5R1"/>
<dbReference type="SMART" id="SM00382">
    <property type="entry name" value="AAA"/>
    <property type="match status" value="1"/>
</dbReference>
<evidence type="ECO:0000256" key="2">
    <source>
        <dbReference type="ARBA" id="ARBA00022840"/>
    </source>
</evidence>
<keyword evidence="4" id="KW-0804">Transcription</keyword>
<dbReference type="PROSITE" id="PS50045">
    <property type="entry name" value="SIGMA54_INTERACT_4"/>
    <property type="match status" value="1"/>
</dbReference>
<evidence type="ECO:0000313" key="7">
    <source>
        <dbReference type="Proteomes" id="UP000595610"/>
    </source>
</evidence>
<proteinExistence type="predicted"/>
<dbReference type="SUPFAM" id="SSF52540">
    <property type="entry name" value="P-loop containing nucleoside triphosphate hydrolases"/>
    <property type="match status" value="1"/>
</dbReference>
<dbReference type="RefSeq" id="WP_042325374.1">
    <property type="nucleotide sequence ID" value="NZ_CP066076.1"/>
</dbReference>
<dbReference type="GO" id="GO:0005524">
    <property type="term" value="F:ATP binding"/>
    <property type="evidence" value="ECO:0007669"/>
    <property type="project" value="UniProtKB-KW"/>
</dbReference>
<keyword evidence="7" id="KW-1185">Reference proteome</keyword>
<dbReference type="Gene3D" id="1.10.10.60">
    <property type="entry name" value="Homeodomain-like"/>
    <property type="match status" value="1"/>
</dbReference>
<evidence type="ECO:0000256" key="1">
    <source>
        <dbReference type="ARBA" id="ARBA00022741"/>
    </source>
</evidence>
<dbReference type="SUPFAM" id="SSF46689">
    <property type="entry name" value="Homeodomain-like"/>
    <property type="match status" value="1"/>
</dbReference>
<dbReference type="Pfam" id="PF02954">
    <property type="entry name" value="HTH_8"/>
    <property type="match status" value="1"/>
</dbReference>
<keyword evidence="2" id="KW-0067">ATP-binding</keyword>
<dbReference type="PROSITE" id="PS00688">
    <property type="entry name" value="SIGMA54_INTERACT_3"/>
    <property type="match status" value="1"/>
</dbReference>
<keyword evidence="3" id="KW-0805">Transcription regulation</keyword>
<evidence type="ECO:0000256" key="3">
    <source>
        <dbReference type="ARBA" id="ARBA00023015"/>
    </source>
</evidence>
<dbReference type="EMBL" id="CP066076">
    <property type="protein sequence ID" value="QQC65740.1"/>
    <property type="molecule type" value="Genomic_DNA"/>
</dbReference>
<keyword evidence="1" id="KW-0547">Nucleotide-binding</keyword>
<dbReference type="Gene3D" id="3.40.50.300">
    <property type="entry name" value="P-loop containing nucleotide triphosphate hydrolases"/>
    <property type="match status" value="1"/>
</dbReference>
<dbReference type="Proteomes" id="UP000595610">
    <property type="component" value="Chromosome 2"/>
</dbReference>
<evidence type="ECO:0000256" key="4">
    <source>
        <dbReference type="ARBA" id="ARBA00023163"/>
    </source>
</evidence>
<dbReference type="PANTHER" id="PTHR32071">
    <property type="entry name" value="TRANSCRIPTIONAL REGULATORY PROTEIN"/>
    <property type="match status" value="1"/>
</dbReference>
<feature type="domain" description="Sigma-54 factor interaction" evidence="5">
    <location>
        <begin position="144"/>
        <end position="364"/>
    </location>
</feature>
<dbReference type="InterPro" id="IPR003593">
    <property type="entry name" value="AAA+_ATPase"/>
</dbReference>
<organism evidence="6 7">
    <name type="scientific">Paraburkholderia ginsengisoli</name>
    <dbReference type="NCBI Taxonomy" id="311231"/>
    <lineage>
        <taxon>Bacteria</taxon>
        <taxon>Pseudomonadati</taxon>
        <taxon>Pseudomonadota</taxon>
        <taxon>Betaproteobacteria</taxon>
        <taxon>Burkholderiales</taxon>
        <taxon>Burkholderiaceae</taxon>
        <taxon>Paraburkholderia</taxon>
    </lineage>
</organism>
<dbReference type="InterPro" id="IPR025944">
    <property type="entry name" value="Sigma_54_int_dom_CS"/>
</dbReference>
<dbReference type="PANTHER" id="PTHR32071:SF120">
    <property type="entry name" value="TRANSCRIPTIONAL REGULATOR-RELATED"/>
    <property type="match status" value="1"/>
</dbReference>
<dbReference type="Pfam" id="PF20161">
    <property type="entry name" value="VpsR"/>
    <property type="match status" value="1"/>
</dbReference>
<dbReference type="CDD" id="cd00009">
    <property type="entry name" value="AAA"/>
    <property type="match status" value="1"/>
</dbReference>
<accession>A0A7T4N5R1</accession>
<dbReference type="GO" id="GO:0043565">
    <property type="term" value="F:sequence-specific DNA binding"/>
    <property type="evidence" value="ECO:0007669"/>
    <property type="project" value="InterPro"/>
</dbReference>
<sequence>MLKTKAMTQRVVYFTREPVPGLLADIVERDWEVEVVGSIEEVRRAMRVGTPVGALVDLSSVLDLYEARALEDCLAQPDVSWVAMASAAQLDDPTARRLVREYCFDYVTLPAANARILDTVGHACGMVSLGESTRVDTAVGEGKLVGNSDAMLALFDRIGNVAAIDAPVFIAGESGTGKELTAAAIHARSSRRHAPFVVINCGSISPDLLQAELFGYERSAFDSANRRRIGRIESANGGTLFLDGIGDLPYESQASLLRFMQESMIDVDVRIMCATHVDMDAAIEAGRFRADLYYRVCVSRIDVPPLRTRGNDIELLALDALDRHRKDARRRLSGFSPDAIAAMRRYAWPGNVRELINRVQRAVVMSEGRAISAADLDLSAYAAAAPLTLAYAREAAERQALELALLRHRGRPGDAARELSISRATLYRLLAEHGMRYADECLAHG</sequence>
<dbReference type="InterPro" id="IPR027417">
    <property type="entry name" value="P-loop_NTPase"/>
</dbReference>
<dbReference type="Gene3D" id="1.10.8.60">
    <property type="match status" value="1"/>
</dbReference>
<evidence type="ECO:0000313" key="6">
    <source>
        <dbReference type="EMBL" id="QQC65740.1"/>
    </source>
</evidence>
<dbReference type="Pfam" id="PF25601">
    <property type="entry name" value="AAA_lid_14"/>
    <property type="match status" value="1"/>
</dbReference>
<dbReference type="InterPro" id="IPR009057">
    <property type="entry name" value="Homeodomain-like_sf"/>
</dbReference>
<dbReference type="Pfam" id="PF00158">
    <property type="entry name" value="Sigma54_activat"/>
    <property type="match status" value="1"/>
</dbReference>
<evidence type="ECO:0000259" key="5">
    <source>
        <dbReference type="PROSITE" id="PS50045"/>
    </source>
</evidence>
<dbReference type="GO" id="GO:0006355">
    <property type="term" value="P:regulation of DNA-templated transcription"/>
    <property type="evidence" value="ECO:0007669"/>
    <property type="project" value="InterPro"/>
</dbReference>
<dbReference type="FunFam" id="3.40.50.300:FF:000006">
    <property type="entry name" value="DNA-binding transcriptional regulator NtrC"/>
    <property type="match status" value="1"/>
</dbReference>
<reference evidence="6 7" key="1">
    <citation type="submission" date="2020-12" db="EMBL/GenBank/DDBJ databases">
        <title>FDA dAtabase for Regulatory Grade micrObial Sequences (FDA-ARGOS): Supporting development and validation of Infectious Disease Dx tests.</title>
        <authorList>
            <person name="Nelson B."/>
            <person name="Plummer A."/>
            <person name="Tallon L."/>
            <person name="Sadzewicz L."/>
            <person name="Zhao X."/>
            <person name="Boylan J."/>
            <person name="Ott S."/>
            <person name="Bowen H."/>
            <person name="Vavikolanu K."/>
            <person name="Mehta A."/>
            <person name="Aluvathingal J."/>
            <person name="Nadendla S."/>
            <person name="Myers T."/>
            <person name="Yan Y."/>
            <person name="Sichtig H."/>
        </authorList>
    </citation>
    <scope>NUCLEOTIDE SEQUENCE [LARGE SCALE GENOMIC DNA]</scope>
    <source>
        <strain evidence="6 7">FDAARGOS_1049</strain>
    </source>
</reference>
<dbReference type="InterPro" id="IPR002197">
    <property type="entry name" value="HTH_Fis"/>
</dbReference>
<dbReference type="InterPro" id="IPR045343">
    <property type="entry name" value="VpsR"/>
</dbReference>
<protein>
    <submittedName>
        <fullName evidence="6">Sigma-54-dependent Fis family transcriptional regulator</fullName>
    </submittedName>
</protein>
<dbReference type="InterPro" id="IPR058031">
    <property type="entry name" value="AAA_lid_NorR"/>
</dbReference>
<dbReference type="KEGG" id="pgis:I6I06_23290"/>
<gene>
    <name evidence="6" type="ORF">I6I06_23290</name>
</gene>
<dbReference type="InterPro" id="IPR002078">
    <property type="entry name" value="Sigma_54_int"/>
</dbReference>
<name>A0A7T4N5R1_9BURK</name>